<protein>
    <submittedName>
        <fullName evidence="2">Uncharacterized protein</fullName>
    </submittedName>
</protein>
<reference evidence="2" key="1">
    <citation type="submission" date="2021-06" db="EMBL/GenBank/DDBJ databases">
        <authorList>
            <person name="Hodson N. C."/>
            <person name="Mongue J. A."/>
            <person name="Jaron S. K."/>
        </authorList>
    </citation>
    <scope>NUCLEOTIDE SEQUENCE</scope>
</reference>
<dbReference type="Proteomes" id="UP000708208">
    <property type="component" value="Unassembled WGS sequence"/>
</dbReference>
<feature type="non-terminal residue" evidence="2">
    <location>
        <position position="1"/>
    </location>
</feature>
<sequence length="44" mass="4833">VTYIMNSPPISLGTSSESDEPQASTSALKKRAINVRLSNKKRKK</sequence>
<dbReference type="AlphaFoldDB" id="A0A8J2LUU9"/>
<organism evidence="2 3">
    <name type="scientific">Allacma fusca</name>
    <dbReference type="NCBI Taxonomy" id="39272"/>
    <lineage>
        <taxon>Eukaryota</taxon>
        <taxon>Metazoa</taxon>
        <taxon>Ecdysozoa</taxon>
        <taxon>Arthropoda</taxon>
        <taxon>Hexapoda</taxon>
        <taxon>Collembola</taxon>
        <taxon>Symphypleona</taxon>
        <taxon>Sminthuridae</taxon>
        <taxon>Allacma</taxon>
    </lineage>
</organism>
<keyword evidence="3" id="KW-1185">Reference proteome</keyword>
<dbReference type="EMBL" id="CAJVCH010550005">
    <property type="protein sequence ID" value="CAG7829070.1"/>
    <property type="molecule type" value="Genomic_DNA"/>
</dbReference>
<proteinExistence type="predicted"/>
<feature type="compositionally biased region" description="Polar residues" evidence="1">
    <location>
        <begin position="1"/>
        <end position="27"/>
    </location>
</feature>
<evidence type="ECO:0000256" key="1">
    <source>
        <dbReference type="SAM" id="MobiDB-lite"/>
    </source>
</evidence>
<comment type="caution">
    <text evidence="2">The sequence shown here is derived from an EMBL/GenBank/DDBJ whole genome shotgun (WGS) entry which is preliminary data.</text>
</comment>
<name>A0A8J2LUU9_9HEXA</name>
<feature type="compositionally biased region" description="Basic residues" evidence="1">
    <location>
        <begin position="28"/>
        <end position="44"/>
    </location>
</feature>
<gene>
    <name evidence="2" type="ORF">AFUS01_LOCUS38954</name>
</gene>
<evidence type="ECO:0000313" key="3">
    <source>
        <dbReference type="Proteomes" id="UP000708208"/>
    </source>
</evidence>
<feature type="region of interest" description="Disordered" evidence="1">
    <location>
        <begin position="1"/>
        <end position="44"/>
    </location>
</feature>
<evidence type="ECO:0000313" key="2">
    <source>
        <dbReference type="EMBL" id="CAG7829070.1"/>
    </source>
</evidence>
<accession>A0A8J2LUU9</accession>